<organism evidence="2">
    <name type="scientific">Siphoviridae sp. ct9GL2</name>
    <dbReference type="NCBI Taxonomy" id="2825368"/>
    <lineage>
        <taxon>Viruses</taxon>
        <taxon>Duplodnaviria</taxon>
        <taxon>Heunggongvirae</taxon>
        <taxon>Uroviricota</taxon>
        <taxon>Caudoviricetes</taxon>
    </lineage>
</organism>
<feature type="compositionally biased region" description="Basic and acidic residues" evidence="1">
    <location>
        <begin position="34"/>
        <end position="45"/>
    </location>
</feature>
<evidence type="ECO:0000313" key="2">
    <source>
        <dbReference type="EMBL" id="DAE10849.1"/>
    </source>
</evidence>
<proteinExistence type="predicted"/>
<evidence type="ECO:0000256" key="1">
    <source>
        <dbReference type="SAM" id="MobiDB-lite"/>
    </source>
</evidence>
<sequence>MEKDRATQYWDNEIKRAAEDTTKAYAEYEQANKEEKQALDRKNDAEVNQVAEETREEAREMHKRKCIIKSQKWESFLMASKWEGITRGAAESYKKRKAEKEANK</sequence>
<name>A0A8S5PW90_9CAUD</name>
<dbReference type="EMBL" id="BK015521">
    <property type="protein sequence ID" value="DAE10849.1"/>
    <property type="molecule type" value="Genomic_DNA"/>
</dbReference>
<accession>A0A8S5PW90</accession>
<feature type="region of interest" description="Disordered" evidence="1">
    <location>
        <begin position="34"/>
        <end position="61"/>
    </location>
</feature>
<protein>
    <submittedName>
        <fullName evidence="2">Uncharacterized protein</fullName>
    </submittedName>
</protein>
<reference evidence="2" key="1">
    <citation type="journal article" date="2021" name="Proc. Natl. Acad. Sci. U.S.A.">
        <title>A Catalog of Tens of Thousands of Viruses from Human Metagenomes Reveals Hidden Associations with Chronic Diseases.</title>
        <authorList>
            <person name="Tisza M.J."/>
            <person name="Buck C.B."/>
        </authorList>
    </citation>
    <scope>NUCLEOTIDE SEQUENCE</scope>
    <source>
        <strain evidence="2">Ct9GL2</strain>
    </source>
</reference>